<evidence type="ECO:0000313" key="3">
    <source>
        <dbReference type="Proteomes" id="UP001607069"/>
    </source>
</evidence>
<comment type="caution">
    <text evidence="2">The sequence shown here is derived from an EMBL/GenBank/DDBJ whole genome shotgun (WGS) entry which is preliminary data.</text>
</comment>
<gene>
    <name evidence="2" type="ORF">ACG5V6_12980</name>
</gene>
<reference evidence="2 3" key="1">
    <citation type="submission" date="2024-10" db="EMBL/GenBank/DDBJ databases">
        <authorList>
            <person name="Cho J.-C."/>
        </authorList>
    </citation>
    <scope>NUCLEOTIDE SEQUENCE [LARGE SCALE GENOMIC DNA]</scope>
    <source>
        <strain evidence="2 3">KCTC29696</strain>
    </source>
</reference>
<feature type="region of interest" description="Disordered" evidence="1">
    <location>
        <begin position="1"/>
        <end position="46"/>
    </location>
</feature>
<evidence type="ECO:0000256" key="1">
    <source>
        <dbReference type="SAM" id="MobiDB-lite"/>
    </source>
</evidence>
<organism evidence="2 3">
    <name type="scientific">Streptomyces chitinivorans</name>
    <dbReference type="NCBI Taxonomy" id="1257027"/>
    <lineage>
        <taxon>Bacteria</taxon>
        <taxon>Bacillati</taxon>
        <taxon>Actinomycetota</taxon>
        <taxon>Actinomycetes</taxon>
        <taxon>Kitasatosporales</taxon>
        <taxon>Streptomycetaceae</taxon>
        <taxon>Streptomyces</taxon>
    </lineage>
</organism>
<name>A0ABW7HTD6_9ACTN</name>
<feature type="region of interest" description="Disordered" evidence="1">
    <location>
        <begin position="79"/>
        <end position="100"/>
    </location>
</feature>
<dbReference type="EMBL" id="JBIHMK010000041">
    <property type="protein sequence ID" value="MFH0249125.1"/>
    <property type="molecule type" value="Genomic_DNA"/>
</dbReference>
<proteinExistence type="predicted"/>
<accession>A0ABW7HTD6</accession>
<protein>
    <submittedName>
        <fullName evidence="2">Prevent-host-death protein</fullName>
    </submittedName>
</protein>
<evidence type="ECO:0000313" key="2">
    <source>
        <dbReference type="EMBL" id="MFH0249125.1"/>
    </source>
</evidence>
<sequence length="100" mass="10918">MNEQPEITEPESPAGSMEFMDAAQAGQPFAVTRDGQGTGGPAPWRQRRRFVTRAEFAATSRTAPDICLDAFRADQDHTAEQGWRLRGGGRESAAPHHRPG</sequence>
<dbReference type="Proteomes" id="UP001607069">
    <property type="component" value="Unassembled WGS sequence"/>
</dbReference>
<keyword evidence="3" id="KW-1185">Reference proteome</keyword>
<dbReference type="RefSeq" id="WP_237879892.1">
    <property type="nucleotide sequence ID" value="NZ_BAABEN010000002.1"/>
</dbReference>